<accession>A0AAJ0BNW9</accession>
<dbReference type="CDD" id="cd00609">
    <property type="entry name" value="AAT_like"/>
    <property type="match status" value="1"/>
</dbReference>
<comment type="cofactor">
    <cofactor evidence="1">
        <name>pyridoxal 5'-phosphate</name>
        <dbReference type="ChEBI" id="CHEBI:597326"/>
    </cofactor>
</comment>
<dbReference type="GeneID" id="85315413"/>
<name>A0AAJ0BNW9_9PEZI</name>
<dbReference type="NCBIfam" id="NF006719">
    <property type="entry name" value="PRK09257.1"/>
    <property type="match status" value="1"/>
</dbReference>
<evidence type="ECO:0000256" key="1">
    <source>
        <dbReference type="ARBA" id="ARBA00001933"/>
    </source>
</evidence>
<gene>
    <name evidence="8" type="ORF">QBC33DRAFT_603919</name>
</gene>
<protein>
    <submittedName>
        <fullName evidence="8">Aspartate/aminotransferase</fullName>
    </submittedName>
</protein>
<dbReference type="Proteomes" id="UP001244011">
    <property type="component" value="Unassembled WGS sequence"/>
</dbReference>
<evidence type="ECO:0000256" key="2">
    <source>
        <dbReference type="ARBA" id="ARBA00007441"/>
    </source>
</evidence>
<feature type="non-terminal residue" evidence="8">
    <location>
        <position position="400"/>
    </location>
</feature>
<dbReference type="Gene3D" id="3.40.640.10">
    <property type="entry name" value="Type I PLP-dependent aspartate aminotransferase-like (Major domain)"/>
    <property type="match status" value="1"/>
</dbReference>
<dbReference type="GO" id="GO:0004069">
    <property type="term" value="F:L-aspartate:2-oxoglutarate aminotransferase activity"/>
    <property type="evidence" value="ECO:0007669"/>
    <property type="project" value="TreeGrafter"/>
</dbReference>
<evidence type="ECO:0000256" key="3">
    <source>
        <dbReference type="ARBA" id="ARBA00011738"/>
    </source>
</evidence>
<dbReference type="InterPro" id="IPR004839">
    <property type="entry name" value="Aminotransferase_I/II_large"/>
</dbReference>
<dbReference type="Gene3D" id="3.90.1150.10">
    <property type="entry name" value="Aspartate Aminotransferase, domain 1"/>
    <property type="match status" value="1"/>
</dbReference>
<dbReference type="RefSeq" id="XP_060277981.1">
    <property type="nucleotide sequence ID" value="XM_060432226.1"/>
</dbReference>
<dbReference type="GO" id="GO:0005829">
    <property type="term" value="C:cytosol"/>
    <property type="evidence" value="ECO:0007669"/>
    <property type="project" value="TreeGrafter"/>
</dbReference>
<dbReference type="InterPro" id="IPR000796">
    <property type="entry name" value="Asp_trans"/>
</dbReference>
<evidence type="ECO:0000259" key="7">
    <source>
        <dbReference type="Pfam" id="PF00155"/>
    </source>
</evidence>
<keyword evidence="6" id="KW-0663">Pyridoxal phosphate</keyword>
<reference evidence="8" key="1">
    <citation type="submission" date="2023-06" db="EMBL/GenBank/DDBJ databases">
        <title>Genome-scale phylogeny and comparative genomics of the fungal order Sordariales.</title>
        <authorList>
            <consortium name="Lawrence Berkeley National Laboratory"/>
            <person name="Hensen N."/>
            <person name="Bonometti L."/>
            <person name="Westerberg I."/>
            <person name="Brannstrom I.O."/>
            <person name="Guillou S."/>
            <person name="Cros-Aarteil S."/>
            <person name="Calhoun S."/>
            <person name="Haridas S."/>
            <person name="Kuo A."/>
            <person name="Mondo S."/>
            <person name="Pangilinan J."/>
            <person name="Riley R."/>
            <person name="Labutti K."/>
            <person name="Andreopoulos B."/>
            <person name="Lipzen A."/>
            <person name="Chen C."/>
            <person name="Yanf M."/>
            <person name="Daum C."/>
            <person name="Ng V."/>
            <person name="Clum A."/>
            <person name="Steindorff A."/>
            <person name="Ohm R."/>
            <person name="Martin F."/>
            <person name="Silar P."/>
            <person name="Natvig D."/>
            <person name="Lalanne C."/>
            <person name="Gautier V."/>
            <person name="Ament-Velasquez S.L."/>
            <person name="Kruys A."/>
            <person name="Hutchinson M.I."/>
            <person name="Powell A.J."/>
            <person name="Barry K."/>
            <person name="Miller A.N."/>
            <person name="Grigoriev I.V."/>
            <person name="Debuchy R."/>
            <person name="Gladieux P."/>
            <person name="Thoren M.H."/>
            <person name="Johannesson H."/>
        </authorList>
    </citation>
    <scope>NUCLEOTIDE SEQUENCE</scope>
    <source>
        <strain evidence="8">8032-3</strain>
    </source>
</reference>
<dbReference type="PRINTS" id="PR00799">
    <property type="entry name" value="TRANSAMINASE"/>
</dbReference>
<evidence type="ECO:0000256" key="6">
    <source>
        <dbReference type="ARBA" id="ARBA00022898"/>
    </source>
</evidence>
<proteinExistence type="inferred from homology"/>
<organism evidence="8 9">
    <name type="scientific">Phialemonium atrogriseum</name>
    <dbReference type="NCBI Taxonomy" id="1093897"/>
    <lineage>
        <taxon>Eukaryota</taxon>
        <taxon>Fungi</taxon>
        <taxon>Dikarya</taxon>
        <taxon>Ascomycota</taxon>
        <taxon>Pezizomycotina</taxon>
        <taxon>Sordariomycetes</taxon>
        <taxon>Sordariomycetidae</taxon>
        <taxon>Cephalothecales</taxon>
        <taxon>Cephalothecaceae</taxon>
        <taxon>Phialemonium</taxon>
    </lineage>
</organism>
<comment type="subunit">
    <text evidence="3">Homodimer.</text>
</comment>
<dbReference type="InterPro" id="IPR015421">
    <property type="entry name" value="PyrdxlP-dep_Trfase_major"/>
</dbReference>
<dbReference type="GO" id="GO:0030170">
    <property type="term" value="F:pyridoxal phosphate binding"/>
    <property type="evidence" value="ECO:0007669"/>
    <property type="project" value="InterPro"/>
</dbReference>
<comment type="caution">
    <text evidence="8">The sequence shown here is derived from an EMBL/GenBank/DDBJ whole genome shotgun (WGS) entry which is preliminary data.</text>
</comment>
<dbReference type="Pfam" id="PF00155">
    <property type="entry name" value="Aminotran_1_2"/>
    <property type="match status" value="1"/>
</dbReference>
<dbReference type="InterPro" id="IPR015422">
    <property type="entry name" value="PyrdxlP-dep_Trfase_small"/>
</dbReference>
<evidence type="ECO:0000256" key="5">
    <source>
        <dbReference type="ARBA" id="ARBA00022679"/>
    </source>
</evidence>
<evidence type="ECO:0000313" key="8">
    <source>
        <dbReference type="EMBL" id="KAK1761768.1"/>
    </source>
</evidence>
<feature type="domain" description="Aminotransferase class I/classII large" evidence="7">
    <location>
        <begin position="27"/>
        <end position="394"/>
    </location>
</feature>
<dbReference type="EMBL" id="MU839052">
    <property type="protein sequence ID" value="KAK1761768.1"/>
    <property type="molecule type" value="Genomic_DNA"/>
</dbReference>
<keyword evidence="9" id="KW-1185">Reference proteome</keyword>
<dbReference type="PANTHER" id="PTHR11879:SF55">
    <property type="entry name" value="GLUTAMATE OXALOACETATE TRANSAMINASE 1, ISOFORM B"/>
    <property type="match status" value="1"/>
</dbReference>
<dbReference type="PANTHER" id="PTHR11879">
    <property type="entry name" value="ASPARTATE AMINOTRANSFERASE"/>
    <property type="match status" value="1"/>
</dbReference>
<sequence length="400" mass="44281">MFEQVPPGPVDPFFHLKKKADQDNHPDKVDIGVGIYRSEQGACQELAVVKKASPILDELDLGHDYGPTTGDDRFLNLAAEVMFGQASEPVTSRRVASVQTLSGSGANHLAAVLIAKSFELKPEIHIGMPTWSNTRPLFEYVGLKTVDYPYVDPQSSEIDFESCLSAIRNAPRGSVFPLQGCCHNPTGKDLTPQEWQLLGEEMKARGHLPFIDIAYQGLGDGLDEDAAGVRILSHMGIDMIVCQSFSKNFGLYGERCGVLHVVTQSETVAANVKDQLRSLIRREYSSSPAYGSRLVTIVLDDPELRAQWIQELSSMRARLQENRTRLYNQLTIMLKTPGDWKHIVEEKGLFSCLAINPAQCNALIDQHHVHLPANGRINVAGLNTNNVERTARALDQVVRE</sequence>
<evidence type="ECO:0000313" key="9">
    <source>
        <dbReference type="Proteomes" id="UP001244011"/>
    </source>
</evidence>
<evidence type="ECO:0000256" key="4">
    <source>
        <dbReference type="ARBA" id="ARBA00022576"/>
    </source>
</evidence>
<dbReference type="InterPro" id="IPR015424">
    <property type="entry name" value="PyrdxlP-dep_Trfase"/>
</dbReference>
<dbReference type="AlphaFoldDB" id="A0AAJ0BNW9"/>
<dbReference type="GO" id="GO:0006532">
    <property type="term" value="P:aspartate biosynthetic process"/>
    <property type="evidence" value="ECO:0007669"/>
    <property type="project" value="TreeGrafter"/>
</dbReference>
<dbReference type="SUPFAM" id="SSF53383">
    <property type="entry name" value="PLP-dependent transferases"/>
    <property type="match status" value="1"/>
</dbReference>
<keyword evidence="5" id="KW-0808">Transferase</keyword>
<keyword evidence="4" id="KW-0032">Aminotransferase</keyword>
<comment type="similarity">
    <text evidence="2">Belongs to the class-I pyridoxal-phosphate-dependent aminotransferase family.</text>
</comment>